<dbReference type="InterPro" id="IPR011659">
    <property type="entry name" value="WD40"/>
</dbReference>
<dbReference type="RefSeq" id="WP_191249677.1">
    <property type="nucleotide sequence ID" value="NZ_BNCI01000001.1"/>
</dbReference>
<protein>
    <recommendedName>
        <fullName evidence="4">WD40-like Beta Propeller Repeat</fullName>
    </recommendedName>
</protein>
<dbReference type="Proteomes" id="UP000630923">
    <property type="component" value="Unassembled WGS sequence"/>
</dbReference>
<feature type="signal peptide" evidence="1">
    <location>
        <begin position="1"/>
        <end position="23"/>
    </location>
</feature>
<evidence type="ECO:0008006" key="4">
    <source>
        <dbReference type="Google" id="ProtNLM"/>
    </source>
</evidence>
<dbReference type="EMBL" id="BNCI01000001">
    <property type="protein sequence ID" value="GHF11610.1"/>
    <property type="molecule type" value="Genomic_DNA"/>
</dbReference>
<dbReference type="Pfam" id="PF07676">
    <property type="entry name" value="PD40"/>
    <property type="match status" value="1"/>
</dbReference>
<name>A0A919AK98_9PROT</name>
<evidence type="ECO:0000313" key="2">
    <source>
        <dbReference type="EMBL" id="GHF11610.1"/>
    </source>
</evidence>
<keyword evidence="3" id="KW-1185">Reference proteome</keyword>
<proteinExistence type="predicted"/>
<reference evidence="2" key="2">
    <citation type="submission" date="2020-09" db="EMBL/GenBank/DDBJ databases">
        <authorList>
            <person name="Sun Q."/>
            <person name="Kim S."/>
        </authorList>
    </citation>
    <scope>NUCLEOTIDE SEQUENCE</scope>
    <source>
        <strain evidence="2">KCTC 42590</strain>
    </source>
</reference>
<reference evidence="2" key="1">
    <citation type="journal article" date="2014" name="Int. J. Syst. Evol. Microbiol.">
        <title>Complete genome sequence of Corynebacterium casei LMG S-19264T (=DSM 44701T), isolated from a smear-ripened cheese.</title>
        <authorList>
            <consortium name="US DOE Joint Genome Institute (JGI-PGF)"/>
            <person name="Walter F."/>
            <person name="Albersmeier A."/>
            <person name="Kalinowski J."/>
            <person name="Ruckert C."/>
        </authorList>
    </citation>
    <scope>NUCLEOTIDE SEQUENCE</scope>
    <source>
        <strain evidence="2">KCTC 42590</strain>
    </source>
</reference>
<evidence type="ECO:0000313" key="3">
    <source>
        <dbReference type="Proteomes" id="UP000630923"/>
    </source>
</evidence>
<comment type="caution">
    <text evidence="2">The sequence shown here is derived from an EMBL/GenBank/DDBJ whole genome shotgun (WGS) entry which is preliminary data.</text>
</comment>
<accession>A0A919AK98</accession>
<feature type="chain" id="PRO_5037804376" description="WD40-like Beta Propeller Repeat" evidence="1">
    <location>
        <begin position="24"/>
        <end position="292"/>
    </location>
</feature>
<gene>
    <name evidence="2" type="ORF">GCM10017044_01760</name>
</gene>
<sequence length="292" mass="32527">MRYFTVLAAAFLAAASGGNVSQADGSESKVAGPYLGQQPPGLIPEVFAPGLVSTNGWEYGGTFSPDMQEFYFLAQNEKYSDSSFILFKREGETWQETRISARKGQPFIAPDGKTLHLGRRYMERTDAGWSDVKQLDAPFSDILIMRMTASANGTYYFDTYDKDNESAPIRYSRVIDGKYETPKPLSAEINTGTYLSHPFIAPDESYILWDAKRDDGQGNSDIYVSFRKQNGAWGKAINLGDAINTDAWEASASVTPDGKYLFFSRNVGSDSYENVDIFWVDAQVLYDLRPAE</sequence>
<dbReference type="SUPFAM" id="SSF82171">
    <property type="entry name" value="DPP6 N-terminal domain-like"/>
    <property type="match status" value="1"/>
</dbReference>
<dbReference type="AlphaFoldDB" id="A0A919AK98"/>
<keyword evidence="1" id="KW-0732">Signal</keyword>
<evidence type="ECO:0000256" key="1">
    <source>
        <dbReference type="SAM" id="SignalP"/>
    </source>
</evidence>
<organism evidence="2 3">
    <name type="scientific">Kordiimonas sediminis</name>
    <dbReference type="NCBI Taxonomy" id="1735581"/>
    <lineage>
        <taxon>Bacteria</taxon>
        <taxon>Pseudomonadati</taxon>
        <taxon>Pseudomonadota</taxon>
        <taxon>Alphaproteobacteria</taxon>
        <taxon>Kordiimonadales</taxon>
        <taxon>Kordiimonadaceae</taxon>
        <taxon>Kordiimonas</taxon>
    </lineage>
</organism>